<dbReference type="GO" id="GO:0005737">
    <property type="term" value="C:cytoplasm"/>
    <property type="evidence" value="ECO:0007669"/>
    <property type="project" value="TreeGrafter"/>
</dbReference>
<dbReference type="Proteomes" id="UP001162156">
    <property type="component" value="Unassembled WGS sequence"/>
</dbReference>
<dbReference type="InterPro" id="IPR029006">
    <property type="entry name" value="ADF-H/Gelsolin-like_dom_sf"/>
</dbReference>
<dbReference type="GO" id="GO:0005546">
    <property type="term" value="F:phosphatidylinositol-4,5-bisphosphate binding"/>
    <property type="evidence" value="ECO:0007669"/>
    <property type="project" value="TreeGrafter"/>
</dbReference>
<dbReference type="GO" id="GO:0051015">
    <property type="term" value="F:actin filament binding"/>
    <property type="evidence" value="ECO:0007669"/>
    <property type="project" value="InterPro"/>
</dbReference>
<sequence length="390" mass="45837">MLEVFYQDSSCSKGFVDDNVSSDRKWHIKGTKKLNCWRIVENRLQVVNHKIRSLFDKETYLFEWTFEFIVDSEANEETLLYYWKGSNALKGFCPLPSEIEDEHAYVERLCQWSETILFLHMFPEHLVVFSCKQEDFNPNEKRLLMVRGELPSELHLYEVPCLKENLRSRGIFLLIEPSVSSIFYWYGSAVPAEYQHLIQKQLNPNKFEESWRNFSTVEIREGHENEIFLRALDPRNGSHFKIECIKNFTPKLFYLNSITGDFLATEVEYPLRSSKHVAAFPVLQSHLYTADQPALFLLDNDNEIWLWEGWITPESNLDLFKTELDLAKETAINYSKERGKSGISIPVKHVLAGLEPIEFLNIFPYWIKRDDVTEKQLKDGHRTGINFVQM</sequence>
<gene>
    <name evidence="1" type="ORF">NQ314_018987</name>
</gene>
<accession>A0AAV8WQ96</accession>
<dbReference type="EMBL" id="JANEYF010005371">
    <property type="protein sequence ID" value="KAJ8928462.1"/>
    <property type="molecule type" value="Genomic_DNA"/>
</dbReference>
<evidence type="ECO:0000313" key="2">
    <source>
        <dbReference type="Proteomes" id="UP001162156"/>
    </source>
</evidence>
<dbReference type="GO" id="GO:0051014">
    <property type="term" value="P:actin filament severing"/>
    <property type="evidence" value="ECO:0007669"/>
    <property type="project" value="TreeGrafter"/>
</dbReference>
<dbReference type="PANTHER" id="PTHR11977">
    <property type="entry name" value="VILLIN"/>
    <property type="match status" value="1"/>
</dbReference>
<dbReference type="Gene3D" id="3.40.20.10">
    <property type="entry name" value="Severin"/>
    <property type="match status" value="3"/>
</dbReference>
<dbReference type="AlphaFoldDB" id="A0AAV8WQ96"/>
<dbReference type="GO" id="GO:0008154">
    <property type="term" value="P:actin polymerization or depolymerization"/>
    <property type="evidence" value="ECO:0007669"/>
    <property type="project" value="TreeGrafter"/>
</dbReference>
<dbReference type="GO" id="GO:0051016">
    <property type="term" value="P:barbed-end actin filament capping"/>
    <property type="evidence" value="ECO:0007669"/>
    <property type="project" value="TreeGrafter"/>
</dbReference>
<dbReference type="GO" id="GO:0015629">
    <property type="term" value="C:actin cytoskeleton"/>
    <property type="evidence" value="ECO:0007669"/>
    <property type="project" value="TreeGrafter"/>
</dbReference>
<dbReference type="SUPFAM" id="SSF55753">
    <property type="entry name" value="Actin depolymerizing proteins"/>
    <property type="match status" value="3"/>
</dbReference>
<organism evidence="1 2">
    <name type="scientific">Rhamnusium bicolor</name>
    <dbReference type="NCBI Taxonomy" id="1586634"/>
    <lineage>
        <taxon>Eukaryota</taxon>
        <taxon>Metazoa</taxon>
        <taxon>Ecdysozoa</taxon>
        <taxon>Arthropoda</taxon>
        <taxon>Hexapoda</taxon>
        <taxon>Insecta</taxon>
        <taxon>Pterygota</taxon>
        <taxon>Neoptera</taxon>
        <taxon>Endopterygota</taxon>
        <taxon>Coleoptera</taxon>
        <taxon>Polyphaga</taxon>
        <taxon>Cucujiformia</taxon>
        <taxon>Chrysomeloidea</taxon>
        <taxon>Cerambycidae</taxon>
        <taxon>Lepturinae</taxon>
        <taxon>Rhagiini</taxon>
        <taxon>Rhamnusium</taxon>
    </lineage>
</organism>
<dbReference type="InterPro" id="IPR007122">
    <property type="entry name" value="Villin/Gelsolin"/>
</dbReference>
<name>A0AAV8WQ96_9CUCU</name>
<comment type="caution">
    <text evidence="1">The sequence shown here is derived from an EMBL/GenBank/DDBJ whole genome shotgun (WGS) entry which is preliminary data.</text>
</comment>
<keyword evidence="2" id="KW-1185">Reference proteome</keyword>
<proteinExistence type="predicted"/>
<protein>
    <submittedName>
        <fullName evidence="1">Uncharacterized protein</fullName>
    </submittedName>
</protein>
<dbReference type="PANTHER" id="PTHR11977:SF45">
    <property type="entry name" value="SUPERVILLIN"/>
    <property type="match status" value="1"/>
</dbReference>
<evidence type="ECO:0000313" key="1">
    <source>
        <dbReference type="EMBL" id="KAJ8928462.1"/>
    </source>
</evidence>
<reference evidence="1" key="1">
    <citation type="journal article" date="2023" name="Insect Mol. Biol.">
        <title>Genome sequencing provides insights into the evolution of gene families encoding plant cell wall-degrading enzymes in longhorned beetles.</title>
        <authorList>
            <person name="Shin N.R."/>
            <person name="Okamura Y."/>
            <person name="Kirsch R."/>
            <person name="Pauchet Y."/>
        </authorList>
    </citation>
    <scope>NUCLEOTIDE SEQUENCE</scope>
    <source>
        <strain evidence="1">RBIC_L_NR</strain>
    </source>
</reference>